<evidence type="ECO:0000313" key="1">
    <source>
        <dbReference type="EMBL" id="PIQ68378.1"/>
    </source>
</evidence>
<name>A0A2H0KAU4_9BACT</name>
<proteinExistence type="predicted"/>
<reference evidence="1 2" key="1">
    <citation type="submission" date="2017-09" db="EMBL/GenBank/DDBJ databases">
        <title>Depth-based differentiation of microbial function through sediment-hosted aquifers and enrichment of novel symbionts in the deep terrestrial subsurface.</title>
        <authorList>
            <person name="Probst A.J."/>
            <person name="Ladd B."/>
            <person name="Jarett J.K."/>
            <person name="Geller-Mcgrath D.E."/>
            <person name="Sieber C.M."/>
            <person name="Emerson J.B."/>
            <person name="Anantharaman K."/>
            <person name="Thomas B.C."/>
            <person name="Malmstrom R."/>
            <person name="Stieglmeier M."/>
            <person name="Klingl A."/>
            <person name="Woyke T."/>
            <person name="Ryan C.M."/>
            <person name="Banfield J.F."/>
        </authorList>
    </citation>
    <scope>NUCLEOTIDE SEQUENCE [LARGE SCALE GENOMIC DNA]</scope>
    <source>
        <strain evidence="1">CG11_big_fil_rev_8_21_14_0_20_46_11</strain>
    </source>
</reference>
<dbReference type="EMBL" id="PCVG01000057">
    <property type="protein sequence ID" value="PIQ68378.1"/>
    <property type="molecule type" value="Genomic_DNA"/>
</dbReference>
<comment type="caution">
    <text evidence="1">The sequence shown here is derived from an EMBL/GenBank/DDBJ whole genome shotgun (WGS) entry which is preliminary data.</text>
</comment>
<organism evidence="1 2">
    <name type="scientific">Candidatus Taylorbacteria bacterium CG11_big_fil_rev_8_21_14_0_20_46_11</name>
    <dbReference type="NCBI Taxonomy" id="1975025"/>
    <lineage>
        <taxon>Bacteria</taxon>
        <taxon>Candidatus Tayloriibacteriota</taxon>
    </lineage>
</organism>
<protein>
    <submittedName>
        <fullName evidence="1">Uncharacterized protein</fullName>
    </submittedName>
</protein>
<sequence>MFEVKTSKALKIKLAVATETMRRENTDFQRMNGGETGMVLVRKGSPAESDRRGKVQYLAEYQDGGQTFILFAA</sequence>
<evidence type="ECO:0000313" key="2">
    <source>
        <dbReference type="Proteomes" id="UP000229342"/>
    </source>
</evidence>
<dbReference type="AlphaFoldDB" id="A0A2H0KAU4"/>
<dbReference type="Proteomes" id="UP000229342">
    <property type="component" value="Unassembled WGS sequence"/>
</dbReference>
<accession>A0A2H0KAU4</accession>
<gene>
    <name evidence="1" type="ORF">COV91_04390</name>
</gene>